<organism evidence="2 3">
    <name type="scientific">Kitasatospora terrestris</name>
    <dbReference type="NCBI Taxonomy" id="258051"/>
    <lineage>
        <taxon>Bacteria</taxon>
        <taxon>Bacillati</taxon>
        <taxon>Actinomycetota</taxon>
        <taxon>Actinomycetes</taxon>
        <taxon>Kitasatosporales</taxon>
        <taxon>Streptomycetaceae</taxon>
        <taxon>Kitasatospora</taxon>
    </lineage>
</organism>
<gene>
    <name evidence="2" type="ORF">GCM10023235_76360</name>
</gene>
<protein>
    <submittedName>
        <fullName evidence="2">Uncharacterized protein</fullName>
    </submittedName>
</protein>
<feature type="transmembrane region" description="Helical" evidence="1">
    <location>
        <begin position="43"/>
        <end position="64"/>
    </location>
</feature>
<reference evidence="3" key="1">
    <citation type="journal article" date="2019" name="Int. J. Syst. Evol. Microbiol.">
        <title>The Global Catalogue of Microorganisms (GCM) 10K type strain sequencing project: providing services to taxonomists for standard genome sequencing and annotation.</title>
        <authorList>
            <consortium name="The Broad Institute Genomics Platform"/>
            <consortium name="The Broad Institute Genome Sequencing Center for Infectious Disease"/>
            <person name="Wu L."/>
            <person name="Ma J."/>
        </authorList>
    </citation>
    <scope>NUCLEOTIDE SEQUENCE [LARGE SCALE GENOMIC DNA]</scope>
    <source>
        <strain evidence="3">JCM 13006</strain>
    </source>
</reference>
<evidence type="ECO:0000313" key="3">
    <source>
        <dbReference type="Proteomes" id="UP001501752"/>
    </source>
</evidence>
<dbReference type="Proteomes" id="UP001501752">
    <property type="component" value="Unassembled WGS sequence"/>
</dbReference>
<accession>A0ABP9EQL5</accession>
<name>A0ABP9EQL5_9ACTN</name>
<dbReference type="RefSeq" id="WP_345701515.1">
    <property type="nucleotide sequence ID" value="NZ_BAABIS010000001.1"/>
</dbReference>
<dbReference type="EMBL" id="BAABIS010000001">
    <property type="protein sequence ID" value="GAA4884282.1"/>
    <property type="molecule type" value="Genomic_DNA"/>
</dbReference>
<keyword evidence="1" id="KW-1133">Transmembrane helix</keyword>
<evidence type="ECO:0000313" key="2">
    <source>
        <dbReference type="EMBL" id="GAA4884282.1"/>
    </source>
</evidence>
<keyword evidence="3" id="KW-1185">Reference proteome</keyword>
<sequence>MPGTTPETDQPSADLTGLRAIWANTLQPVAPLPWYRRVSPGPVVAGVVVAGLATALVVAAVTGAGTPPGHRIVLADRVGDRTRLPDDGNSRAVRADFARRTTAPGPYRELAVATYGATGHTGEALTVVGLTGSFPEPQRELRKYFGRMAGGDPMRDTVTELRSFPAGPLGGELLCAVLVYPSVSRTTCAWADGSTVGIVTDATGENGTADLAALTLEIRAAVEVED</sequence>
<keyword evidence="1" id="KW-0472">Membrane</keyword>
<comment type="caution">
    <text evidence="2">The sequence shown here is derived from an EMBL/GenBank/DDBJ whole genome shotgun (WGS) entry which is preliminary data.</text>
</comment>
<proteinExistence type="predicted"/>
<evidence type="ECO:0000256" key="1">
    <source>
        <dbReference type="SAM" id="Phobius"/>
    </source>
</evidence>
<keyword evidence="1" id="KW-0812">Transmembrane</keyword>